<evidence type="ECO:0000256" key="2">
    <source>
        <dbReference type="ARBA" id="ARBA00022723"/>
    </source>
</evidence>
<protein>
    <submittedName>
        <fullName evidence="6">GFA family protein</fullName>
    </submittedName>
</protein>
<name>A0ABV2BQ75_9GAMM</name>
<evidence type="ECO:0000259" key="5">
    <source>
        <dbReference type="PROSITE" id="PS51891"/>
    </source>
</evidence>
<feature type="domain" description="CENP-V/GFA" evidence="5">
    <location>
        <begin position="3"/>
        <end position="116"/>
    </location>
</feature>
<evidence type="ECO:0000256" key="1">
    <source>
        <dbReference type="ARBA" id="ARBA00005495"/>
    </source>
</evidence>
<organism evidence="6 7">
    <name type="scientific">Aliikangiella maris</name>
    <dbReference type="NCBI Taxonomy" id="3162458"/>
    <lineage>
        <taxon>Bacteria</taxon>
        <taxon>Pseudomonadati</taxon>
        <taxon>Pseudomonadota</taxon>
        <taxon>Gammaproteobacteria</taxon>
        <taxon>Oceanospirillales</taxon>
        <taxon>Pleioneaceae</taxon>
        <taxon>Aliikangiella</taxon>
    </lineage>
</organism>
<dbReference type="Gene3D" id="3.90.1590.10">
    <property type="entry name" value="glutathione-dependent formaldehyde- activating enzyme (gfa)"/>
    <property type="match status" value="1"/>
</dbReference>
<dbReference type="InterPro" id="IPR011057">
    <property type="entry name" value="Mss4-like_sf"/>
</dbReference>
<evidence type="ECO:0000313" key="6">
    <source>
        <dbReference type="EMBL" id="MET1254086.1"/>
    </source>
</evidence>
<comment type="similarity">
    <text evidence="1">Belongs to the Gfa family.</text>
</comment>
<keyword evidence="3" id="KW-0862">Zinc</keyword>
<keyword evidence="2" id="KW-0479">Metal-binding</keyword>
<dbReference type="PROSITE" id="PS51891">
    <property type="entry name" value="CENP_V_GFA"/>
    <property type="match status" value="1"/>
</dbReference>
<dbReference type="Proteomes" id="UP001548189">
    <property type="component" value="Unassembled WGS sequence"/>
</dbReference>
<accession>A0ABV2BQ75</accession>
<dbReference type="EMBL" id="JBEVCJ010000002">
    <property type="protein sequence ID" value="MET1254086.1"/>
    <property type="molecule type" value="Genomic_DNA"/>
</dbReference>
<dbReference type="PANTHER" id="PTHR33337">
    <property type="entry name" value="GFA DOMAIN-CONTAINING PROTEIN"/>
    <property type="match status" value="1"/>
</dbReference>
<proteinExistence type="inferred from homology"/>
<gene>
    <name evidence="6" type="ORF">ABVT43_03000</name>
</gene>
<sequence length="137" mass="15396">MPVTVQCLCHAVSMTVENPHQSVGVCHCSTCRKWTGGPMMAVDCESAVAITGNDSLGIFQSSEWAERGFCQKCGTHLFYRIKQTNQYIVPVGLFDTANEFNFDHQIFIDEKPHYYDFANKTHNMTGAEVFAKYTQGE</sequence>
<keyword evidence="4" id="KW-0456">Lyase</keyword>
<reference evidence="6 7" key="1">
    <citation type="submission" date="2024-06" db="EMBL/GenBank/DDBJ databases">
        <authorList>
            <person name="Li F."/>
        </authorList>
    </citation>
    <scope>NUCLEOTIDE SEQUENCE [LARGE SCALE GENOMIC DNA]</scope>
    <source>
        <strain evidence="6 7">GXAS 311</strain>
    </source>
</reference>
<dbReference type="SUPFAM" id="SSF51316">
    <property type="entry name" value="Mss4-like"/>
    <property type="match status" value="1"/>
</dbReference>
<dbReference type="PANTHER" id="PTHR33337:SF40">
    <property type="entry name" value="CENP-V_GFA DOMAIN-CONTAINING PROTEIN-RELATED"/>
    <property type="match status" value="1"/>
</dbReference>
<comment type="caution">
    <text evidence="6">The sequence shown here is derived from an EMBL/GenBank/DDBJ whole genome shotgun (WGS) entry which is preliminary data.</text>
</comment>
<evidence type="ECO:0000313" key="7">
    <source>
        <dbReference type="Proteomes" id="UP001548189"/>
    </source>
</evidence>
<keyword evidence="7" id="KW-1185">Reference proteome</keyword>
<dbReference type="RefSeq" id="WP_353873635.1">
    <property type="nucleotide sequence ID" value="NZ_JBEVCJ010000002.1"/>
</dbReference>
<evidence type="ECO:0000256" key="4">
    <source>
        <dbReference type="ARBA" id="ARBA00023239"/>
    </source>
</evidence>
<evidence type="ECO:0000256" key="3">
    <source>
        <dbReference type="ARBA" id="ARBA00022833"/>
    </source>
</evidence>
<dbReference type="Pfam" id="PF04828">
    <property type="entry name" value="GFA"/>
    <property type="match status" value="1"/>
</dbReference>
<dbReference type="InterPro" id="IPR006913">
    <property type="entry name" value="CENP-V/GFA"/>
</dbReference>